<accession>A0A284S5H9</accession>
<reference evidence="2" key="1">
    <citation type="journal article" date="2017" name="Nat. Ecol. Evol.">
        <title>Genome expansion and lineage-specific genetic innovations in the forest pathogenic fungi Armillaria.</title>
        <authorList>
            <person name="Sipos G."/>
            <person name="Prasanna A.N."/>
            <person name="Walter M.C."/>
            <person name="O'Connor E."/>
            <person name="Balint B."/>
            <person name="Krizsan K."/>
            <person name="Kiss B."/>
            <person name="Hess J."/>
            <person name="Varga T."/>
            <person name="Slot J."/>
            <person name="Riley R."/>
            <person name="Boka B."/>
            <person name="Rigling D."/>
            <person name="Barry K."/>
            <person name="Lee J."/>
            <person name="Mihaltcheva S."/>
            <person name="LaButti K."/>
            <person name="Lipzen A."/>
            <person name="Waldron R."/>
            <person name="Moloney N.M."/>
            <person name="Sperisen C."/>
            <person name="Kredics L."/>
            <person name="Vagvoelgyi C."/>
            <person name="Patrignani A."/>
            <person name="Fitzpatrick D."/>
            <person name="Nagy I."/>
            <person name="Doyle S."/>
            <person name="Anderson J.B."/>
            <person name="Grigoriev I.V."/>
            <person name="Gueldener U."/>
            <person name="Muensterkoetter M."/>
            <person name="Nagy L.G."/>
        </authorList>
    </citation>
    <scope>NUCLEOTIDE SEQUENCE [LARGE SCALE GENOMIC DNA]</scope>
    <source>
        <strain evidence="2">C18/9</strain>
    </source>
</reference>
<organism evidence="1 2">
    <name type="scientific">Armillaria ostoyae</name>
    <name type="common">Armillaria root rot fungus</name>
    <dbReference type="NCBI Taxonomy" id="47428"/>
    <lineage>
        <taxon>Eukaryota</taxon>
        <taxon>Fungi</taxon>
        <taxon>Dikarya</taxon>
        <taxon>Basidiomycota</taxon>
        <taxon>Agaricomycotina</taxon>
        <taxon>Agaricomycetes</taxon>
        <taxon>Agaricomycetidae</taxon>
        <taxon>Agaricales</taxon>
        <taxon>Marasmiineae</taxon>
        <taxon>Physalacriaceae</taxon>
        <taxon>Armillaria</taxon>
    </lineage>
</organism>
<proteinExistence type="predicted"/>
<name>A0A284S5H9_ARMOS</name>
<dbReference type="Proteomes" id="UP000219338">
    <property type="component" value="Unassembled WGS sequence"/>
</dbReference>
<dbReference type="AlphaFoldDB" id="A0A284S5H9"/>
<keyword evidence="2" id="KW-1185">Reference proteome</keyword>
<gene>
    <name evidence="1" type="ORF">ARMOST_19773</name>
</gene>
<evidence type="ECO:0000313" key="1">
    <source>
        <dbReference type="EMBL" id="SJL16253.1"/>
    </source>
</evidence>
<sequence>MNWPSQRLAIYIPGEEHQAFPGCHGSPSNANQAVNDVQLFQGCCGNVSDASNVLNDVSDFAETVQIERQVGRDMSDSEMFNTDHDFPDVLRDAFEDEVINDTYDLTAVLYLTSTNVNGGTIEL</sequence>
<evidence type="ECO:0000313" key="2">
    <source>
        <dbReference type="Proteomes" id="UP000219338"/>
    </source>
</evidence>
<dbReference type="EMBL" id="FUEG01000033">
    <property type="protein sequence ID" value="SJL16253.1"/>
    <property type="molecule type" value="Genomic_DNA"/>
</dbReference>
<protein>
    <submittedName>
        <fullName evidence="1">Uncharacterized protein</fullName>
    </submittedName>
</protein>